<gene>
    <name evidence="1" type="ORF">HW452_15395</name>
</gene>
<accession>A0ACC5VYH2</accession>
<dbReference type="Proteomes" id="UP001319846">
    <property type="component" value="Unassembled WGS sequence"/>
</dbReference>
<sequence length="123" mass="14177">MSTHACIKVYYDAVCPSCRRDRRRYARWAGERASDIQWCDVSEHHDELRARGVAPDEALKSLHLALPDGRLVQGIDAYRVLMARVALLRPIAWLIGLPLVKPALRALYDGWVKRRLKQQGRWS</sequence>
<protein>
    <submittedName>
        <fullName evidence="1">DUF393 domain-containing protein</fullName>
    </submittedName>
</protein>
<comment type="caution">
    <text evidence="1">The sequence shown here is derived from an EMBL/GenBank/DDBJ whole genome shotgun (WGS) entry which is preliminary data.</text>
</comment>
<dbReference type="EMBL" id="JABYQT010000013">
    <property type="protein sequence ID" value="MBZ5488908.1"/>
    <property type="molecule type" value="Genomic_DNA"/>
</dbReference>
<evidence type="ECO:0000313" key="1">
    <source>
        <dbReference type="EMBL" id="MBZ5488908.1"/>
    </source>
</evidence>
<organism evidence="1 2">
    <name type="scientific">Vreelandella aquamarina</name>
    <dbReference type="NCBI Taxonomy" id="77097"/>
    <lineage>
        <taxon>Bacteria</taxon>
        <taxon>Pseudomonadati</taxon>
        <taxon>Pseudomonadota</taxon>
        <taxon>Gammaproteobacteria</taxon>
        <taxon>Oceanospirillales</taxon>
        <taxon>Halomonadaceae</taxon>
        <taxon>Vreelandella</taxon>
    </lineage>
</organism>
<keyword evidence="2" id="KW-1185">Reference proteome</keyword>
<reference evidence="1" key="1">
    <citation type="submission" date="2020-06" db="EMBL/GenBank/DDBJ databases">
        <title>Whole Genome Sequence of Halomonas aquamarina MB598.</title>
        <authorList>
            <person name="Pervaiz M."/>
            <person name="Fariq A."/>
            <person name="Yasmin A."/>
            <person name="Welch M."/>
        </authorList>
    </citation>
    <scope>NUCLEOTIDE SEQUENCE</scope>
    <source>
        <strain evidence="1">MB598</strain>
    </source>
</reference>
<name>A0ACC5VYH2_9GAMM</name>
<proteinExistence type="predicted"/>
<evidence type="ECO:0000313" key="2">
    <source>
        <dbReference type="Proteomes" id="UP001319846"/>
    </source>
</evidence>